<dbReference type="AlphaFoldDB" id="A0A516NID1"/>
<dbReference type="RefSeq" id="WP_143980216.1">
    <property type="nucleotide sequence ID" value="NZ_CP041695.1"/>
</dbReference>
<dbReference type="GeneID" id="80332294"/>
<name>A0A516NID1_9NOCA</name>
<dbReference type="KEGG" id="nod:FOH10_07780"/>
<reference evidence="1 2" key="1">
    <citation type="submission" date="2019-07" db="EMBL/GenBank/DDBJ databases">
        <title>Complete Genome Sequence and Methylome Analysis of Nocardia otitidis-caviarum NEB252.</title>
        <authorList>
            <person name="Fomenkov A."/>
            <person name="Anton B.P."/>
            <person name="Vincze T."/>
            <person name="Roberts R.J."/>
        </authorList>
    </citation>
    <scope>NUCLEOTIDE SEQUENCE [LARGE SCALE GENOMIC DNA]</scope>
    <source>
        <strain evidence="1 2">NEB252</strain>
    </source>
</reference>
<accession>A0A516NID1</accession>
<gene>
    <name evidence="1" type="ORF">FOH10_07780</name>
</gene>
<dbReference type="Proteomes" id="UP000317039">
    <property type="component" value="Chromosome"/>
</dbReference>
<protein>
    <submittedName>
        <fullName evidence="1">Uncharacterized protein</fullName>
    </submittedName>
</protein>
<sequence length="324" mass="34182">MSIRRFLPRATSELPTADGSARARARIPAASRPLRCAAALAALLGLTACSTRDEAPVHQGAALAHPTAVTPADYEFPLAWAGDYTFRWSAAGDIDLGAPEAAVVRAFAESTQVALSVGARLAYPGYAEVIPNGKWLRIPDGGAYPPGAAEGDWKLRWAGTFLGRILRIQPDASGFTAMYCLDDVDVAESYDAGATYTWRQDQPGKPPRGLPVWLTVRSTAAPADPEAPAADTAGATGVDARTTEFGHRRAPNYDVFEGWTITDVTATAPRDAEAAALAAACTAWALDNPHINPAYLAETPSRVPADQLPEAAPPLPGWGIRIAE</sequence>
<organism evidence="1 2">
    <name type="scientific">Nocardia otitidiscaviarum</name>
    <dbReference type="NCBI Taxonomy" id="1823"/>
    <lineage>
        <taxon>Bacteria</taxon>
        <taxon>Bacillati</taxon>
        <taxon>Actinomycetota</taxon>
        <taxon>Actinomycetes</taxon>
        <taxon>Mycobacteriales</taxon>
        <taxon>Nocardiaceae</taxon>
        <taxon>Nocardia</taxon>
    </lineage>
</organism>
<evidence type="ECO:0000313" key="2">
    <source>
        <dbReference type="Proteomes" id="UP000317039"/>
    </source>
</evidence>
<dbReference type="EMBL" id="CP041695">
    <property type="protein sequence ID" value="QDP78656.1"/>
    <property type="molecule type" value="Genomic_DNA"/>
</dbReference>
<proteinExistence type="predicted"/>
<evidence type="ECO:0000313" key="1">
    <source>
        <dbReference type="EMBL" id="QDP78656.1"/>
    </source>
</evidence>